<dbReference type="Proteomes" id="UP000637002">
    <property type="component" value="Unassembled WGS sequence"/>
</dbReference>
<reference evidence="1" key="2">
    <citation type="submission" date="2020-09" db="EMBL/GenBank/DDBJ databases">
        <authorList>
            <person name="Sun Q."/>
            <person name="Zhou Y."/>
        </authorList>
    </citation>
    <scope>NUCLEOTIDE SEQUENCE</scope>
    <source>
        <strain evidence="1">CGMCC 1.12919</strain>
    </source>
</reference>
<protein>
    <recommendedName>
        <fullName evidence="3">DUF3606 domain-containing protein</fullName>
    </recommendedName>
</protein>
<evidence type="ECO:0000313" key="2">
    <source>
        <dbReference type="Proteomes" id="UP000637002"/>
    </source>
</evidence>
<name>A0A916UK22_9HYPH</name>
<accession>A0A916UK22</accession>
<sequence length="66" mass="7219">MSDDKSKVGALDRARVGAGQDYEIDDFAQKFGLSREQVRELIHQHGNDRTKLEAAAHELKSAGPGP</sequence>
<evidence type="ECO:0008006" key="3">
    <source>
        <dbReference type="Google" id="ProtNLM"/>
    </source>
</evidence>
<dbReference type="Pfam" id="PF12244">
    <property type="entry name" value="DUF3606"/>
    <property type="match status" value="1"/>
</dbReference>
<organism evidence="1 2">
    <name type="scientific">Chelatococcus reniformis</name>
    <dbReference type="NCBI Taxonomy" id="1494448"/>
    <lineage>
        <taxon>Bacteria</taxon>
        <taxon>Pseudomonadati</taxon>
        <taxon>Pseudomonadota</taxon>
        <taxon>Alphaproteobacteria</taxon>
        <taxon>Hyphomicrobiales</taxon>
        <taxon>Chelatococcaceae</taxon>
        <taxon>Chelatococcus</taxon>
    </lineage>
</organism>
<dbReference type="EMBL" id="BMGG01000007">
    <property type="protein sequence ID" value="GGC76007.1"/>
    <property type="molecule type" value="Genomic_DNA"/>
</dbReference>
<dbReference type="InterPro" id="IPR022037">
    <property type="entry name" value="DUF3606"/>
</dbReference>
<gene>
    <name evidence="1" type="ORF">GCM10010994_37990</name>
</gene>
<evidence type="ECO:0000313" key="1">
    <source>
        <dbReference type="EMBL" id="GGC76007.1"/>
    </source>
</evidence>
<reference evidence="1" key="1">
    <citation type="journal article" date="2014" name="Int. J. Syst. Evol. Microbiol.">
        <title>Complete genome sequence of Corynebacterium casei LMG S-19264T (=DSM 44701T), isolated from a smear-ripened cheese.</title>
        <authorList>
            <consortium name="US DOE Joint Genome Institute (JGI-PGF)"/>
            <person name="Walter F."/>
            <person name="Albersmeier A."/>
            <person name="Kalinowski J."/>
            <person name="Ruckert C."/>
        </authorList>
    </citation>
    <scope>NUCLEOTIDE SEQUENCE</scope>
    <source>
        <strain evidence="1">CGMCC 1.12919</strain>
    </source>
</reference>
<dbReference type="AlphaFoldDB" id="A0A916UK22"/>
<dbReference type="RefSeq" id="WP_188610771.1">
    <property type="nucleotide sequence ID" value="NZ_BMGG01000007.1"/>
</dbReference>
<proteinExistence type="predicted"/>
<comment type="caution">
    <text evidence="1">The sequence shown here is derived from an EMBL/GenBank/DDBJ whole genome shotgun (WGS) entry which is preliminary data.</text>
</comment>
<keyword evidence="2" id="KW-1185">Reference proteome</keyword>